<evidence type="ECO:0000256" key="1">
    <source>
        <dbReference type="SAM" id="MobiDB-lite"/>
    </source>
</evidence>
<name>A0A8H4AU00_GIGMA</name>
<sequence length="163" mass="18870">MSKLRVDITYQHRREPDDLFSTFFNTASTQDNTTTQTIRNNAAITQTHSDTNSTQMAHDNTTLTQTTHSNTNIDPSDKTQNEDLGEDNKDEDNEECDLPYISEAEFGEYLQEWVEMLDKEEEADIIKDQDNYIELDDIIHLAIDKTANWKLFGLFCSLELPFH</sequence>
<dbReference type="OrthoDB" id="2427212at2759"/>
<evidence type="ECO:0000313" key="3">
    <source>
        <dbReference type="Proteomes" id="UP000439903"/>
    </source>
</evidence>
<protein>
    <submittedName>
        <fullName evidence="2">Uncharacterized protein</fullName>
    </submittedName>
</protein>
<accession>A0A8H4AU00</accession>
<feature type="region of interest" description="Disordered" evidence="1">
    <location>
        <begin position="64"/>
        <end position="94"/>
    </location>
</feature>
<keyword evidence="3" id="KW-1185">Reference proteome</keyword>
<organism evidence="2 3">
    <name type="scientific">Gigaspora margarita</name>
    <dbReference type="NCBI Taxonomy" id="4874"/>
    <lineage>
        <taxon>Eukaryota</taxon>
        <taxon>Fungi</taxon>
        <taxon>Fungi incertae sedis</taxon>
        <taxon>Mucoromycota</taxon>
        <taxon>Glomeromycotina</taxon>
        <taxon>Glomeromycetes</taxon>
        <taxon>Diversisporales</taxon>
        <taxon>Gigasporaceae</taxon>
        <taxon>Gigaspora</taxon>
    </lineage>
</organism>
<dbReference type="EMBL" id="WTPW01000235">
    <property type="protein sequence ID" value="KAF0532140.1"/>
    <property type="molecule type" value="Genomic_DNA"/>
</dbReference>
<gene>
    <name evidence="2" type="ORF">F8M41_011418</name>
</gene>
<reference evidence="2 3" key="1">
    <citation type="journal article" date="2019" name="Environ. Microbiol.">
        <title>At the nexus of three kingdoms: the genome of the mycorrhizal fungus Gigaspora margarita provides insights into plant, endobacterial and fungal interactions.</title>
        <authorList>
            <person name="Venice F."/>
            <person name="Ghignone S."/>
            <person name="Salvioli di Fossalunga A."/>
            <person name="Amselem J."/>
            <person name="Novero M."/>
            <person name="Xianan X."/>
            <person name="Sedzielewska Toro K."/>
            <person name="Morin E."/>
            <person name="Lipzen A."/>
            <person name="Grigoriev I.V."/>
            <person name="Henrissat B."/>
            <person name="Martin F.M."/>
            <person name="Bonfante P."/>
        </authorList>
    </citation>
    <scope>NUCLEOTIDE SEQUENCE [LARGE SCALE GENOMIC DNA]</scope>
    <source>
        <strain evidence="2 3">BEG34</strain>
    </source>
</reference>
<dbReference type="AlphaFoldDB" id="A0A8H4AU00"/>
<dbReference type="Proteomes" id="UP000439903">
    <property type="component" value="Unassembled WGS sequence"/>
</dbReference>
<evidence type="ECO:0000313" key="2">
    <source>
        <dbReference type="EMBL" id="KAF0532140.1"/>
    </source>
</evidence>
<feature type="compositionally biased region" description="Acidic residues" evidence="1">
    <location>
        <begin position="83"/>
        <end position="94"/>
    </location>
</feature>
<comment type="caution">
    <text evidence="2">The sequence shown here is derived from an EMBL/GenBank/DDBJ whole genome shotgun (WGS) entry which is preliminary data.</text>
</comment>
<proteinExistence type="predicted"/>